<reference evidence="1 2" key="1">
    <citation type="submission" date="2018-10" db="EMBL/GenBank/DDBJ databases">
        <title>Phylogenomics of Brevibacillus.</title>
        <authorList>
            <person name="Dunlap C."/>
        </authorList>
    </citation>
    <scope>NUCLEOTIDE SEQUENCE [LARGE SCALE GENOMIC DNA]</scope>
    <source>
        <strain evidence="1 2">DSM 100115</strain>
    </source>
</reference>
<dbReference type="AlphaFoldDB" id="A0A3M8B8B2"/>
<proteinExistence type="predicted"/>
<evidence type="ECO:0000313" key="2">
    <source>
        <dbReference type="Proteomes" id="UP000268829"/>
    </source>
</evidence>
<sequence>MNRIEEVQDEWTDGKCSRKECYWNMWNPKSKYCNDEKSMICVSESLSVFKMTPNSTVCRGYWNYEDACGCKKGE</sequence>
<organism evidence="1 2">
    <name type="scientific">Brevibacillus gelatini</name>
    <dbReference type="NCBI Taxonomy" id="1655277"/>
    <lineage>
        <taxon>Bacteria</taxon>
        <taxon>Bacillati</taxon>
        <taxon>Bacillota</taxon>
        <taxon>Bacilli</taxon>
        <taxon>Bacillales</taxon>
        <taxon>Paenibacillaceae</taxon>
        <taxon>Brevibacillus</taxon>
    </lineage>
</organism>
<accession>A0A3M8B8B2</accession>
<keyword evidence="2" id="KW-1185">Reference proteome</keyword>
<evidence type="ECO:0000313" key="1">
    <source>
        <dbReference type="EMBL" id="RNB59542.1"/>
    </source>
</evidence>
<gene>
    <name evidence="1" type="ORF">EDM57_04420</name>
</gene>
<dbReference type="EMBL" id="RHHS01000013">
    <property type="protein sequence ID" value="RNB59542.1"/>
    <property type="molecule type" value="Genomic_DNA"/>
</dbReference>
<protein>
    <submittedName>
        <fullName evidence="1">Uncharacterized protein</fullName>
    </submittedName>
</protein>
<comment type="caution">
    <text evidence="1">The sequence shown here is derived from an EMBL/GenBank/DDBJ whole genome shotgun (WGS) entry which is preliminary data.</text>
</comment>
<name>A0A3M8B8B2_9BACL</name>
<dbReference type="OrthoDB" id="9914154at2"/>
<dbReference type="Proteomes" id="UP000268829">
    <property type="component" value="Unassembled WGS sequence"/>
</dbReference>